<dbReference type="Proteomes" id="UP000885832">
    <property type="component" value="Unassembled WGS sequence"/>
</dbReference>
<dbReference type="InterPro" id="IPR036737">
    <property type="entry name" value="OmpA-like_sf"/>
</dbReference>
<dbReference type="PRINTS" id="PR01021">
    <property type="entry name" value="OMPADOMAIN"/>
</dbReference>
<sequence>MPVNVMHNKHFKLFIVSTAMAFASQTAVATTPGLWDGAPASPQQSLQVPENQLLEGSFEYVPLNPIYFDSDKATLTRKGQQALDAASEYLHQHSNIRRILIDGHTDEVGSDDYNDKLSDRRARIVRNYLTIKGIDPNLINLAGMGEHKPVDQNWTRNGRQRNRHVSIYAVHWNR</sequence>
<dbReference type="GO" id="GO:0009279">
    <property type="term" value="C:cell outer membrane"/>
    <property type="evidence" value="ECO:0007669"/>
    <property type="project" value="UniProtKB-SubCell"/>
</dbReference>
<dbReference type="InterPro" id="IPR006664">
    <property type="entry name" value="OMP_bac"/>
</dbReference>
<comment type="caution">
    <text evidence="7">The sequence shown here is derived from an EMBL/GenBank/DDBJ whole genome shotgun (WGS) entry which is preliminary data.</text>
</comment>
<dbReference type="EMBL" id="DRNF01000443">
    <property type="protein sequence ID" value="HHJ81376.1"/>
    <property type="molecule type" value="Genomic_DNA"/>
</dbReference>
<dbReference type="PANTHER" id="PTHR30329">
    <property type="entry name" value="STATOR ELEMENT OF FLAGELLAR MOTOR COMPLEX"/>
    <property type="match status" value="1"/>
</dbReference>
<evidence type="ECO:0000256" key="2">
    <source>
        <dbReference type="ARBA" id="ARBA00023136"/>
    </source>
</evidence>
<keyword evidence="2 4" id="KW-0472">Membrane</keyword>
<evidence type="ECO:0000313" key="7">
    <source>
        <dbReference type="EMBL" id="HHJ81376.1"/>
    </source>
</evidence>
<accession>A0A832J8C1</accession>
<dbReference type="PRINTS" id="PR01023">
    <property type="entry name" value="NAFLGMOTY"/>
</dbReference>
<name>A0A832J8C1_9GAMM</name>
<dbReference type="Gene3D" id="3.30.1330.60">
    <property type="entry name" value="OmpA-like domain"/>
    <property type="match status" value="1"/>
</dbReference>
<dbReference type="AlphaFoldDB" id="A0A832J8C1"/>
<dbReference type="SUPFAM" id="SSF103088">
    <property type="entry name" value="OmpA-like"/>
    <property type="match status" value="1"/>
</dbReference>
<keyword evidence="5" id="KW-0732">Signal</keyword>
<reference evidence="7" key="1">
    <citation type="journal article" date="2020" name="mSystems">
        <title>Genome- and Community-Level Interaction Insights into Carbon Utilization and Element Cycling Functions of Hydrothermarchaeota in Hydrothermal Sediment.</title>
        <authorList>
            <person name="Zhou Z."/>
            <person name="Liu Y."/>
            <person name="Xu W."/>
            <person name="Pan J."/>
            <person name="Luo Z.H."/>
            <person name="Li M."/>
        </authorList>
    </citation>
    <scope>NUCLEOTIDE SEQUENCE [LARGE SCALE GENOMIC DNA]</scope>
    <source>
        <strain evidence="7">HyVt-505</strain>
    </source>
</reference>
<feature type="signal peptide" evidence="5">
    <location>
        <begin position="1"/>
        <end position="29"/>
    </location>
</feature>
<dbReference type="CDD" id="cd07185">
    <property type="entry name" value="OmpA_C-like"/>
    <property type="match status" value="1"/>
</dbReference>
<organism evidence="7">
    <name type="scientific">Candidatus Tenderia electrophaga</name>
    <dbReference type="NCBI Taxonomy" id="1748243"/>
    <lineage>
        <taxon>Bacteria</taxon>
        <taxon>Pseudomonadati</taxon>
        <taxon>Pseudomonadota</taxon>
        <taxon>Gammaproteobacteria</taxon>
        <taxon>Candidatus Tenderiales</taxon>
        <taxon>Candidatus Tenderiaceae</taxon>
        <taxon>Candidatus Tenderia</taxon>
    </lineage>
</organism>
<evidence type="ECO:0000256" key="5">
    <source>
        <dbReference type="SAM" id="SignalP"/>
    </source>
</evidence>
<dbReference type="PANTHER" id="PTHR30329:SF21">
    <property type="entry name" value="LIPOPROTEIN YIAD-RELATED"/>
    <property type="match status" value="1"/>
</dbReference>
<evidence type="ECO:0000259" key="6">
    <source>
        <dbReference type="PROSITE" id="PS51123"/>
    </source>
</evidence>
<evidence type="ECO:0000256" key="4">
    <source>
        <dbReference type="PROSITE-ProRule" id="PRU00473"/>
    </source>
</evidence>
<dbReference type="InterPro" id="IPR050330">
    <property type="entry name" value="Bact_OuterMem_StrucFunc"/>
</dbReference>
<protein>
    <submittedName>
        <fullName evidence="7">OmpA family protein</fullName>
    </submittedName>
</protein>
<dbReference type="PROSITE" id="PS51123">
    <property type="entry name" value="OMPA_2"/>
    <property type="match status" value="1"/>
</dbReference>
<gene>
    <name evidence="7" type="ORF">ENJ65_07055</name>
</gene>
<dbReference type="Pfam" id="PF00691">
    <property type="entry name" value="OmpA"/>
    <property type="match status" value="1"/>
</dbReference>
<feature type="chain" id="PRO_5032556479" evidence="5">
    <location>
        <begin position="30"/>
        <end position="174"/>
    </location>
</feature>
<evidence type="ECO:0000256" key="1">
    <source>
        <dbReference type="ARBA" id="ARBA00004442"/>
    </source>
</evidence>
<comment type="subcellular location">
    <subcellularLocation>
        <location evidence="1">Cell outer membrane</location>
    </subcellularLocation>
</comment>
<keyword evidence="3" id="KW-0998">Cell outer membrane</keyword>
<dbReference type="InterPro" id="IPR006665">
    <property type="entry name" value="OmpA-like"/>
</dbReference>
<evidence type="ECO:0000256" key="3">
    <source>
        <dbReference type="ARBA" id="ARBA00023237"/>
    </source>
</evidence>
<feature type="domain" description="OmpA-like" evidence="6">
    <location>
        <begin position="56"/>
        <end position="174"/>
    </location>
</feature>
<proteinExistence type="predicted"/>